<dbReference type="EMBL" id="MWIO01000008">
    <property type="protein sequence ID" value="THD09452.1"/>
    <property type="molecule type" value="Genomic_DNA"/>
</dbReference>
<organism evidence="1 2">
    <name type="scientific">Rhodanobacter lindaniclasticus</name>
    <dbReference type="NCBI Taxonomy" id="75310"/>
    <lineage>
        <taxon>Bacteria</taxon>
        <taxon>Pseudomonadati</taxon>
        <taxon>Pseudomonadota</taxon>
        <taxon>Gammaproteobacteria</taxon>
        <taxon>Lysobacterales</taxon>
        <taxon>Rhodanobacteraceae</taxon>
        <taxon>Rhodanobacter</taxon>
    </lineage>
</organism>
<sequence>MTTATSARRRAAPSLRSLVDAAYHADPADRLIAPVGDSSYSTIFNLIPTTLAVLREAAGIEPDPQAMKHWYRQVPIAELGYLTAEQLVALGRTDAVISFLRSVRSGARD</sequence>
<evidence type="ECO:0000313" key="1">
    <source>
        <dbReference type="EMBL" id="THD09452.1"/>
    </source>
</evidence>
<dbReference type="OrthoDB" id="5959778at2"/>
<dbReference type="AlphaFoldDB" id="A0A4S3KKT0"/>
<dbReference type="RefSeq" id="WP_136257100.1">
    <property type="nucleotide sequence ID" value="NZ_MWIO01000008.1"/>
</dbReference>
<keyword evidence="2" id="KW-1185">Reference proteome</keyword>
<name>A0A4S3KKT0_9GAMM</name>
<reference evidence="1 2" key="1">
    <citation type="submission" date="2017-02" db="EMBL/GenBank/DDBJ databases">
        <title>Whole genome sequencing of Rhodanobacter lindaniclasticus DSM 17932.</title>
        <authorList>
            <person name="Kumar S."/>
            <person name="Patil P."/>
            <person name="Patil P.B."/>
        </authorList>
    </citation>
    <scope>NUCLEOTIDE SEQUENCE [LARGE SCALE GENOMIC DNA]</scope>
    <source>
        <strain evidence="1 2">DSM 17932</strain>
    </source>
</reference>
<dbReference type="Proteomes" id="UP000306317">
    <property type="component" value="Unassembled WGS sequence"/>
</dbReference>
<gene>
    <name evidence="1" type="ORF">B1991_02310</name>
</gene>
<evidence type="ECO:0008006" key="3">
    <source>
        <dbReference type="Google" id="ProtNLM"/>
    </source>
</evidence>
<proteinExistence type="predicted"/>
<protein>
    <recommendedName>
        <fullName evidence="3">Antitoxin Xre/MbcA/ParS-like toxin-binding domain-containing protein</fullName>
    </recommendedName>
</protein>
<evidence type="ECO:0000313" key="2">
    <source>
        <dbReference type="Proteomes" id="UP000306317"/>
    </source>
</evidence>
<accession>A0A4S3KKT0</accession>
<comment type="caution">
    <text evidence="1">The sequence shown here is derived from an EMBL/GenBank/DDBJ whole genome shotgun (WGS) entry which is preliminary data.</text>
</comment>